<name>A0A9P4K1Y9_9PLEO</name>
<gene>
    <name evidence="2" type="ORF">CC78DRAFT_583976</name>
</gene>
<feature type="region of interest" description="Disordered" evidence="1">
    <location>
        <begin position="1"/>
        <end position="31"/>
    </location>
</feature>
<protein>
    <submittedName>
        <fullName evidence="2">Uncharacterized protein</fullName>
    </submittedName>
</protein>
<sequence>MRRPDAAERAITLQEPETKQPKRPSPLVRSRLVDDTTTAAWTARCVPELRGTYLLGPAQPLLLPSRCEYGYTASSRPARALFILTKHNNGVLLAEPPSRCHLLRQKTSC</sequence>
<dbReference type="AlphaFoldDB" id="A0A9P4K1Y9"/>
<evidence type="ECO:0000313" key="3">
    <source>
        <dbReference type="Proteomes" id="UP000800093"/>
    </source>
</evidence>
<comment type="caution">
    <text evidence="2">The sequence shown here is derived from an EMBL/GenBank/DDBJ whole genome shotgun (WGS) entry which is preliminary data.</text>
</comment>
<organism evidence="2 3">
    <name type="scientific">Lojkania enalia</name>
    <dbReference type="NCBI Taxonomy" id="147567"/>
    <lineage>
        <taxon>Eukaryota</taxon>
        <taxon>Fungi</taxon>
        <taxon>Dikarya</taxon>
        <taxon>Ascomycota</taxon>
        <taxon>Pezizomycotina</taxon>
        <taxon>Dothideomycetes</taxon>
        <taxon>Pleosporomycetidae</taxon>
        <taxon>Pleosporales</taxon>
        <taxon>Pleosporales incertae sedis</taxon>
        <taxon>Lojkania</taxon>
    </lineage>
</organism>
<dbReference type="EMBL" id="ML986663">
    <property type="protein sequence ID" value="KAF2261127.1"/>
    <property type="molecule type" value="Genomic_DNA"/>
</dbReference>
<reference evidence="3" key="1">
    <citation type="journal article" date="2020" name="Stud. Mycol.">
        <title>101 Dothideomycetes genomes: A test case for predicting lifestyles and emergence of pathogens.</title>
        <authorList>
            <person name="Haridas S."/>
            <person name="Albert R."/>
            <person name="Binder M."/>
            <person name="Bloem J."/>
            <person name="LaButti K."/>
            <person name="Salamov A."/>
            <person name="Andreopoulos B."/>
            <person name="Baker S."/>
            <person name="Barry K."/>
            <person name="Bills G."/>
            <person name="Bluhm B."/>
            <person name="Cannon C."/>
            <person name="Castanera R."/>
            <person name="Culley D."/>
            <person name="Daum C."/>
            <person name="Ezra D."/>
            <person name="Gonzalez J."/>
            <person name="Henrissat B."/>
            <person name="Kuo A."/>
            <person name="Liang C."/>
            <person name="Lipzen A."/>
            <person name="Lutzoni F."/>
            <person name="Magnuson J."/>
            <person name="Mondo S."/>
            <person name="Nolan M."/>
            <person name="Ohm R."/>
            <person name="Pangilinan J."/>
            <person name="Park H.-J."/>
            <person name="Ramirez L."/>
            <person name="Alfaro M."/>
            <person name="Sun H."/>
            <person name="Tritt A."/>
            <person name="Yoshinaga Y."/>
            <person name="Zwiers L.-H."/>
            <person name="Turgeon B."/>
            <person name="Goodwin S."/>
            <person name="Spatafora J."/>
            <person name="Crous P."/>
            <person name="Grigoriev I."/>
        </authorList>
    </citation>
    <scope>NUCLEOTIDE SEQUENCE [LARGE SCALE GENOMIC DNA]</scope>
    <source>
        <strain evidence="3">CBS 304.66</strain>
    </source>
</reference>
<evidence type="ECO:0000313" key="2">
    <source>
        <dbReference type="EMBL" id="KAF2261127.1"/>
    </source>
</evidence>
<accession>A0A9P4K1Y9</accession>
<dbReference type="Proteomes" id="UP000800093">
    <property type="component" value="Unassembled WGS sequence"/>
</dbReference>
<evidence type="ECO:0000256" key="1">
    <source>
        <dbReference type="SAM" id="MobiDB-lite"/>
    </source>
</evidence>
<keyword evidence="3" id="KW-1185">Reference proteome</keyword>
<proteinExistence type="predicted"/>